<dbReference type="InterPro" id="IPR009057">
    <property type="entry name" value="Homeodomain-like_sf"/>
</dbReference>
<dbReference type="PRINTS" id="PR00032">
    <property type="entry name" value="HTHARAC"/>
</dbReference>
<gene>
    <name evidence="5" type="ORF">GLE_4613</name>
</gene>
<name>A0A0S2DN09_LYSEN</name>
<dbReference type="InterPro" id="IPR000014">
    <property type="entry name" value="PAS"/>
</dbReference>
<dbReference type="SUPFAM" id="SSF46689">
    <property type="entry name" value="Homeodomain-like"/>
    <property type="match status" value="2"/>
</dbReference>
<dbReference type="PROSITE" id="PS00041">
    <property type="entry name" value="HTH_ARAC_FAMILY_1"/>
    <property type="match status" value="1"/>
</dbReference>
<dbReference type="EMBL" id="CP013140">
    <property type="protein sequence ID" value="ALN59954.1"/>
    <property type="molecule type" value="Genomic_DNA"/>
</dbReference>
<evidence type="ECO:0000259" key="4">
    <source>
        <dbReference type="PROSITE" id="PS01124"/>
    </source>
</evidence>
<dbReference type="Pfam" id="PF12833">
    <property type="entry name" value="HTH_18"/>
    <property type="match status" value="1"/>
</dbReference>
<dbReference type="GO" id="GO:0043565">
    <property type="term" value="F:sequence-specific DNA binding"/>
    <property type="evidence" value="ECO:0007669"/>
    <property type="project" value="InterPro"/>
</dbReference>
<dbReference type="Gene3D" id="1.10.10.60">
    <property type="entry name" value="Homeodomain-like"/>
    <property type="match status" value="1"/>
</dbReference>
<evidence type="ECO:0000313" key="6">
    <source>
        <dbReference type="Proteomes" id="UP000061569"/>
    </source>
</evidence>
<dbReference type="STRING" id="69.GLE_4613"/>
<dbReference type="AlphaFoldDB" id="A0A0S2DN09"/>
<reference evidence="5 6" key="1">
    <citation type="submission" date="2015-11" db="EMBL/GenBank/DDBJ databases">
        <title>Genome sequences of Lysobacter enzymogenes strain C3 and Lysobacter antibioticus ATCC 29479.</title>
        <authorList>
            <person name="Kobayashi D.Y."/>
        </authorList>
    </citation>
    <scope>NUCLEOTIDE SEQUENCE [LARGE SCALE GENOMIC DNA]</scope>
    <source>
        <strain evidence="5 6">C3</strain>
    </source>
</reference>
<dbReference type="PATRIC" id="fig|69.6.peg.4548"/>
<keyword evidence="2" id="KW-0238">DNA-binding</keyword>
<dbReference type="CDD" id="cd00130">
    <property type="entry name" value="PAS"/>
    <property type="match status" value="1"/>
</dbReference>
<dbReference type="InterPro" id="IPR018062">
    <property type="entry name" value="HTH_AraC-typ_CS"/>
</dbReference>
<dbReference type="PROSITE" id="PS01124">
    <property type="entry name" value="HTH_ARAC_FAMILY_2"/>
    <property type="match status" value="1"/>
</dbReference>
<dbReference type="PANTHER" id="PTHR46796:SF13">
    <property type="entry name" value="HTH-TYPE TRANSCRIPTIONAL ACTIVATOR RHAS"/>
    <property type="match status" value="1"/>
</dbReference>
<dbReference type="InterPro" id="IPR018060">
    <property type="entry name" value="HTH_AraC"/>
</dbReference>
<organism evidence="5 6">
    <name type="scientific">Lysobacter enzymogenes</name>
    <dbReference type="NCBI Taxonomy" id="69"/>
    <lineage>
        <taxon>Bacteria</taxon>
        <taxon>Pseudomonadati</taxon>
        <taxon>Pseudomonadota</taxon>
        <taxon>Gammaproteobacteria</taxon>
        <taxon>Lysobacterales</taxon>
        <taxon>Lysobacteraceae</taxon>
        <taxon>Lysobacter</taxon>
    </lineage>
</organism>
<protein>
    <submittedName>
        <fullName evidence="5">Transcriptional regulator, AraC family</fullName>
    </submittedName>
</protein>
<evidence type="ECO:0000313" key="5">
    <source>
        <dbReference type="EMBL" id="ALN59954.1"/>
    </source>
</evidence>
<accession>A0A0S2DN09</accession>
<dbReference type="SMART" id="SM00342">
    <property type="entry name" value="HTH_ARAC"/>
    <property type="match status" value="1"/>
</dbReference>
<proteinExistence type="predicted"/>
<evidence type="ECO:0000256" key="3">
    <source>
        <dbReference type="ARBA" id="ARBA00023163"/>
    </source>
</evidence>
<dbReference type="InterPro" id="IPR020449">
    <property type="entry name" value="Tscrpt_reg_AraC-type_HTH"/>
</dbReference>
<dbReference type="InterPro" id="IPR013656">
    <property type="entry name" value="PAS_4"/>
</dbReference>
<dbReference type="InterPro" id="IPR035965">
    <property type="entry name" value="PAS-like_dom_sf"/>
</dbReference>
<keyword evidence="1" id="KW-0805">Transcription regulation</keyword>
<evidence type="ECO:0000256" key="2">
    <source>
        <dbReference type="ARBA" id="ARBA00023125"/>
    </source>
</evidence>
<dbReference type="InterPro" id="IPR050204">
    <property type="entry name" value="AraC_XylS_family_regulators"/>
</dbReference>
<dbReference type="GO" id="GO:0003700">
    <property type="term" value="F:DNA-binding transcription factor activity"/>
    <property type="evidence" value="ECO:0007669"/>
    <property type="project" value="InterPro"/>
</dbReference>
<evidence type="ECO:0000256" key="1">
    <source>
        <dbReference type="ARBA" id="ARBA00023015"/>
    </source>
</evidence>
<dbReference type="Gene3D" id="3.30.450.20">
    <property type="entry name" value="PAS domain"/>
    <property type="match status" value="1"/>
</dbReference>
<dbReference type="KEGG" id="lez:GLE_4613"/>
<dbReference type="SUPFAM" id="SSF55785">
    <property type="entry name" value="PYP-like sensor domain (PAS domain)"/>
    <property type="match status" value="1"/>
</dbReference>
<sequence>MATALPALQPDPVRIDAELMQTLCDALADVVFFVKDEAGRYTHANLTLVRRLGLKRREEVIGRDVAEVFPARLAARYAQQDRRVLDGGTIENQLEVHLYPNRRPGWCLTGKRPLALPDGGRGLVGLSRDLGAPDGRDPTYERLRRVLEHMQAHYAGPLRIAALARLADLSVAQLERHFQRVFQLTPQQSLTRLRIEAAMRELCGDASIAEVGLACGFTDQSAFARQFKAMVGMAPRDYRALHRGGQWGPAR</sequence>
<feature type="domain" description="HTH araC/xylS-type" evidence="4">
    <location>
        <begin position="144"/>
        <end position="241"/>
    </location>
</feature>
<dbReference type="Proteomes" id="UP000061569">
    <property type="component" value="Chromosome"/>
</dbReference>
<dbReference type="PANTHER" id="PTHR46796">
    <property type="entry name" value="HTH-TYPE TRANSCRIPTIONAL ACTIVATOR RHAS-RELATED"/>
    <property type="match status" value="1"/>
</dbReference>
<dbReference type="Pfam" id="PF08448">
    <property type="entry name" value="PAS_4"/>
    <property type="match status" value="1"/>
</dbReference>
<keyword evidence="3" id="KW-0804">Transcription</keyword>
<dbReference type="SMART" id="SM00091">
    <property type="entry name" value="PAS"/>
    <property type="match status" value="1"/>
</dbReference>